<dbReference type="HAMAP" id="MF_00535">
    <property type="entry name" value="Cyanate_hydrat"/>
    <property type="match status" value="1"/>
</dbReference>
<organism evidence="5">
    <name type="scientific">Timspurckia oligopyrenoides</name>
    <dbReference type="NCBI Taxonomy" id="708627"/>
    <lineage>
        <taxon>Eukaryota</taxon>
        <taxon>Rhodophyta</taxon>
        <taxon>Bangiophyceae</taxon>
        <taxon>Porphyridiales</taxon>
        <taxon>Porphyridiaceae</taxon>
        <taxon>Timspurckia</taxon>
    </lineage>
</organism>
<comment type="function">
    <text evidence="1 3">Catalyzes the reaction of cyanate with bicarbonate to produce ammonia and carbon dioxide.</text>
</comment>
<dbReference type="EC" id="4.2.1.104" evidence="3"/>
<evidence type="ECO:0000256" key="1">
    <source>
        <dbReference type="ARBA" id="ARBA00003561"/>
    </source>
</evidence>
<dbReference type="SUPFAM" id="SSF55234">
    <property type="entry name" value="Cyanase C-terminal domain"/>
    <property type="match status" value="1"/>
</dbReference>
<sequence>MSSQLDHSVVLERTERLLSAKSFHSKSFSQIASELNVTNAYAAQLFFGQAQLKPHTLPKLKSCLPSLLDSDLNAMLTYTPTRSYDPTLIQDPHVYRTHEAVMHYARAIKSIVNEEFGDGIMSAIDFYVDVGKTFGKHGEPRVVITLNGKFLQFNEQLTDDNTAPSPHM</sequence>
<dbReference type="PANTHER" id="PTHR34186">
    <property type="entry name" value="CYANATE HYDRATASE"/>
    <property type="match status" value="1"/>
</dbReference>
<gene>
    <name evidence="5" type="ORF">TOLI1172_LOCUS4122</name>
</gene>
<evidence type="ECO:0000313" key="5">
    <source>
        <dbReference type="EMBL" id="CAD8819733.1"/>
    </source>
</evidence>
<proteinExistence type="inferred from homology"/>
<dbReference type="Gene3D" id="1.10.260.40">
    <property type="entry name" value="lambda repressor-like DNA-binding domains"/>
    <property type="match status" value="1"/>
</dbReference>
<dbReference type="PRINTS" id="PR01693">
    <property type="entry name" value="CYANASE"/>
</dbReference>
<dbReference type="Pfam" id="PF02560">
    <property type="entry name" value="Cyanate_lyase"/>
    <property type="match status" value="1"/>
</dbReference>
<comment type="similarity">
    <text evidence="3">Belongs to the cyanase family.</text>
</comment>
<dbReference type="SUPFAM" id="SSF47413">
    <property type="entry name" value="lambda repressor-like DNA-binding domains"/>
    <property type="match status" value="1"/>
</dbReference>
<dbReference type="EMBL" id="HBFP01005802">
    <property type="protein sequence ID" value="CAD8819733.1"/>
    <property type="molecule type" value="Transcribed_RNA"/>
</dbReference>
<dbReference type="InterPro" id="IPR010982">
    <property type="entry name" value="Lambda_DNA-bd_dom_sf"/>
</dbReference>
<name>A0A7S0ZF00_9RHOD</name>
<dbReference type="PIRSF" id="PIRSF001263">
    <property type="entry name" value="Cyanate_hydratas"/>
    <property type="match status" value="1"/>
</dbReference>
<dbReference type="Gene3D" id="3.30.1160.10">
    <property type="entry name" value="Cyanate lyase, C-terminal domain"/>
    <property type="match status" value="1"/>
</dbReference>
<evidence type="ECO:0000256" key="3">
    <source>
        <dbReference type="HAMAP-Rule" id="MF_03139"/>
    </source>
</evidence>
<reference evidence="5" key="1">
    <citation type="submission" date="2021-01" db="EMBL/GenBank/DDBJ databases">
        <authorList>
            <person name="Corre E."/>
            <person name="Pelletier E."/>
            <person name="Niang G."/>
            <person name="Scheremetjew M."/>
            <person name="Finn R."/>
            <person name="Kale V."/>
            <person name="Holt S."/>
            <person name="Cochrane G."/>
            <person name="Meng A."/>
            <person name="Brown T."/>
            <person name="Cohen L."/>
        </authorList>
    </citation>
    <scope>NUCLEOTIDE SEQUENCE</scope>
    <source>
        <strain evidence="5">CCMP3278</strain>
    </source>
</reference>
<dbReference type="InterPro" id="IPR008076">
    <property type="entry name" value="Cyanase"/>
</dbReference>
<feature type="active site" evidence="3">
    <location>
        <position position="96"/>
    </location>
</feature>
<dbReference type="AlphaFoldDB" id="A0A7S0ZF00"/>
<dbReference type="GO" id="GO:0003677">
    <property type="term" value="F:DNA binding"/>
    <property type="evidence" value="ECO:0007669"/>
    <property type="project" value="InterPro"/>
</dbReference>
<dbReference type="PANTHER" id="PTHR34186:SF2">
    <property type="entry name" value="CYANATE HYDRATASE"/>
    <property type="match status" value="1"/>
</dbReference>
<feature type="domain" description="Cyanate lyase C-terminal" evidence="4">
    <location>
        <begin position="83"/>
        <end position="156"/>
    </location>
</feature>
<protein>
    <recommendedName>
        <fullName evidence="3">Cyanate hydratase</fullName>
        <shortName evidence="3">Cyanase</shortName>
        <ecNumber evidence="3">4.2.1.104</ecNumber>
    </recommendedName>
    <alternativeName>
        <fullName evidence="3">Cyanate hydrolase</fullName>
    </alternativeName>
    <alternativeName>
        <fullName evidence="3">Cyanate lyase</fullName>
    </alternativeName>
</protein>
<dbReference type="GO" id="GO:0008824">
    <property type="term" value="F:cyanate hydratase activity"/>
    <property type="evidence" value="ECO:0007669"/>
    <property type="project" value="UniProtKB-UniRule"/>
</dbReference>
<feature type="active site" evidence="3">
    <location>
        <position position="99"/>
    </location>
</feature>
<comment type="catalytic activity">
    <reaction evidence="3">
        <text>cyanate + hydrogencarbonate + 3 H(+) = NH4(+) + 2 CO2</text>
        <dbReference type="Rhea" id="RHEA:11120"/>
        <dbReference type="ChEBI" id="CHEBI:15378"/>
        <dbReference type="ChEBI" id="CHEBI:16526"/>
        <dbReference type="ChEBI" id="CHEBI:17544"/>
        <dbReference type="ChEBI" id="CHEBI:28938"/>
        <dbReference type="ChEBI" id="CHEBI:29195"/>
        <dbReference type="EC" id="4.2.1.104"/>
    </reaction>
</comment>
<accession>A0A7S0ZF00</accession>
<dbReference type="SMART" id="SM01116">
    <property type="entry name" value="Cyanate_lyase"/>
    <property type="match status" value="1"/>
</dbReference>
<dbReference type="InterPro" id="IPR036581">
    <property type="entry name" value="Cyanate_lyase_C_sf"/>
</dbReference>
<evidence type="ECO:0000256" key="2">
    <source>
        <dbReference type="ARBA" id="ARBA00023239"/>
    </source>
</evidence>
<evidence type="ECO:0000259" key="4">
    <source>
        <dbReference type="SMART" id="SM01116"/>
    </source>
</evidence>
<keyword evidence="2 3" id="KW-0456">Lyase</keyword>
<dbReference type="InterPro" id="IPR003712">
    <property type="entry name" value="Cyanate_lyase_C"/>
</dbReference>
<feature type="active site" evidence="3">
    <location>
        <position position="122"/>
    </location>
</feature>